<keyword evidence="3" id="KW-0479">Metal-binding</keyword>
<dbReference type="SFLD" id="SFLDG01384">
    <property type="entry name" value="thioether_bond_formation_requi"/>
    <property type="match status" value="1"/>
</dbReference>
<dbReference type="Proteomes" id="UP000243297">
    <property type="component" value="Unassembled WGS sequence"/>
</dbReference>
<evidence type="ECO:0000256" key="5">
    <source>
        <dbReference type="ARBA" id="ARBA00023014"/>
    </source>
</evidence>
<dbReference type="NCBIfam" id="TIGR04085">
    <property type="entry name" value="rSAM_more_4Fe4S"/>
    <property type="match status" value="1"/>
</dbReference>
<dbReference type="SFLD" id="SFLDF00289">
    <property type="entry name" value="anaerobic_Cys-type_sulfatase-m"/>
    <property type="match status" value="1"/>
</dbReference>
<dbReference type="GO" id="GO:0051536">
    <property type="term" value="F:iron-sulfur cluster binding"/>
    <property type="evidence" value="ECO:0007669"/>
    <property type="project" value="UniProtKB-KW"/>
</dbReference>
<accession>A0A1T4MDS7</accession>
<dbReference type="SFLD" id="SFLDS00029">
    <property type="entry name" value="Radical_SAM"/>
    <property type="match status" value="1"/>
</dbReference>
<evidence type="ECO:0000256" key="6">
    <source>
        <dbReference type="ARBA" id="ARBA00023601"/>
    </source>
</evidence>
<dbReference type="InterPro" id="IPR058240">
    <property type="entry name" value="rSAM_sf"/>
</dbReference>
<dbReference type="AlphaFoldDB" id="A0A1T4MDS7"/>
<keyword evidence="4" id="KW-0408">Iron</keyword>
<dbReference type="PANTHER" id="PTHR43273:SF3">
    <property type="entry name" value="ANAEROBIC SULFATASE-MATURATING ENZYME HOMOLOG ASLB-RELATED"/>
    <property type="match status" value="1"/>
</dbReference>
<evidence type="ECO:0000256" key="3">
    <source>
        <dbReference type="ARBA" id="ARBA00022723"/>
    </source>
</evidence>
<evidence type="ECO:0000313" key="9">
    <source>
        <dbReference type="Proteomes" id="UP000243297"/>
    </source>
</evidence>
<dbReference type="InterPro" id="IPR007197">
    <property type="entry name" value="rSAM"/>
</dbReference>
<feature type="domain" description="Radical SAM core" evidence="7">
    <location>
        <begin position="1"/>
        <end position="234"/>
    </location>
</feature>
<proteinExistence type="inferred from homology"/>
<comment type="similarity">
    <text evidence="6">Belongs to the radical SAM superfamily. Anaerobic sulfatase-maturating enzyme family.</text>
</comment>
<evidence type="ECO:0000259" key="7">
    <source>
        <dbReference type="PROSITE" id="PS51918"/>
    </source>
</evidence>
<dbReference type="Pfam" id="PF04055">
    <property type="entry name" value="Radical_SAM"/>
    <property type="match status" value="1"/>
</dbReference>
<dbReference type="InterPro" id="IPR006638">
    <property type="entry name" value="Elp3/MiaA/NifB-like_rSAM"/>
</dbReference>
<reference evidence="9" key="1">
    <citation type="submission" date="2017-02" db="EMBL/GenBank/DDBJ databases">
        <authorList>
            <person name="Varghese N."/>
            <person name="Submissions S."/>
        </authorList>
    </citation>
    <scope>NUCLEOTIDE SEQUENCE [LARGE SCALE GENOMIC DNA]</scope>
    <source>
        <strain evidence="9">ATCC 25662</strain>
    </source>
</reference>
<dbReference type="EMBL" id="FUWY01000003">
    <property type="protein sequence ID" value="SJZ65179.1"/>
    <property type="molecule type" value="Genomic_DNA"/>
</dbReference>
<dbReference type="InterPro" id="IPR023885">
    <property type="entry name" value="4Fe4S-binding_SPASM_dom"/>
</dbReference>
<comment type="cofactor">
    <cofactor evidence="1">
        <name>[4Fe-4S] cluster</name>
        <dbReference type="ChEBI" id="CHEBI:49883"/>
    </cofactor>
</comment>
<dbReference type="SFLD" id="SFLDG01067">
    <property type="entry name" value="SPASM/twitch_domain_containing"/>
    <property type="match status" value="1"/>
</dbReference>
<dbReference type="Pfam" id="PF13186">
    <property type="entry name" value="SPASM"/>
    <property type="match status" value="1"/>
</dbReference>
<evidence type="ECO:0000313" key="8">
    <source>
        <dbReference type="EMBL" id="SJZ65179.1"/>
    </source>
</evidence>
<sequence length="362" mass="42204">MKYFSMLIKPASSLCNLKCKYCFYHDVASNRETYCYDVLSDETIENIVNKTVGYFKEPAQISFAFQGGEPTCAGIEVFKKFINQVNEVKKDFHDIHYSIQTNGTLINDEWIELFKEHHFLVGVSLDGYQSNHDLVREDRNNQGTYDRIMNTIEQLKKNGIDFNILTVLTSSLSNHAKELYKFYQEHDLSYIQLIPCLSDFNHESEYGLKPKEFFNFYNEFFDLWFEEYRKGIYRSVTFFDNIIPMFAGIPPQQCGAMGFCSMQFVAESNGDVYPCDFYVLDQYKIGNINQNTIVELAKSKITQEFIQEKRVLSNQCNSCPYNKMCRGNCKRMSGVYFDLEYCGIKEFLEAKEKQIVAIAQTL</sequence>
<keyword evidence="9" id="KW-1185">Reference proteome</keyword>
<dbReference type="OrthoDB" id="9808591at2"/>
<gene>
    <name evidence="8" type="ORF">SAMN02745191_1216</name>
</gene>
<dbReference type="InterPro" id="IPR023867">
    <property type="entry name" value="Sulphatase_maturase_rSAM"/>
</dbReference>
<protein>
    <recommendedName>
        <fullName evidence="7">Radical SAM core domain-containing protein</fullName>
    </recommendedName>
</protein>
<dbReference type="RefSeq" id="WP_078711627.1">
    <property type="nucleotide sequence ID" value="NZ_FUWY01000003.1"/>
</dbReference>
<dbReference type="STRING" id="118967.SAMN02745191_1216"/>
<dbReference type="GO" id="GO:0046872">
    <property type="term" value="F:metal ion binding"/>
    <property type="evidence" value="ECO:0007669"/>
    <property type="project" value="UniProtKB-KW"/>
</dbReference>
<dbReference type="SFLD" id="SFLDG01386">
    <property type="entry name" value="main_SPASM_domain-containing"/>
    <property type="match status" value="1"/>
</dbReference>
<dbReference type="SMART" id="SM00729">
    <property type="entry name" value="Elp3"/>
    <property type="match status" value="1"/>
</dbReference>
<keyword evidence="5" id="KW-0411">Iron-sulfur</keyword>
<organism evidence="8 9">
    <name type="scientific">Anaerorhabdus furcosa</name>
    <dbReference type="NCBI Taxonomy" id="118967"/>
    <lineage>
        <taxon>Bacteria</taxon>
        <taxon>Bacillati</taxon>
        <taxon>Bacillota</taxon>
        <taxon>Erysipelotrichia</taxon>
        <taxon>Erysipelotrichales</taxon>
        <taxon>Erysipelotrichaceae</taxon>
        <taxon>Anaerorhabdus</taxon>
    </lineage>
</organism>
<dbReference type="SUPFAM" id="SSF102114">
    <property type="entry name" value="Radical SAM enzymes"/>
    <property type="match status" value="1"/>
</dbReference>
<dbReference type="GO" id="GO:0016491">
    <property type="term" value="F:oxidoreductase activity"/>
    <property type="evidence" value="ECO:0007669"/>
    <property type="project" value="InterPro"/>
</dbReference>
<evidence type="ECO:0000256" key="2">
    <source>
        <dbReference type="ARBA" id="ARBA00022691"/>
    </source>
</evidence>
<evidence type="ECO:0000256" key="4">
    <source>
        <dbReference type="ARBA" id="ARBA00023004"/>
    </source>
</evidence>
<dbReference type="SFLD" id="SFLDG01072">
    <property type="entry name" value="dehydrogenase_like"/>
    <property type="match status" value="1"/>
</dbReference>
<name>A0A1T4MDS7_9FIRM</name>
<dbReference type="PROSITE" id="PS51918">
    <property type="entry name" value="RADICAL_SAM"/>
    <property type="match status" value="1"/>
</dbReference>
<dbReference type="PANTHER" id="PTHR43273">
    <property type="entry name" value="ANAEROBIC SULFATASE-MATURATING ENZYME HOMOLOG ASLB-RELATED"/>
    <property type="match status" value="1"/>
</dbReference>
<dbReference type="InterPro" id="IPR034485">
    <property type="entry name" value="Anaerobic_Cys-type_sulfatase-m"/>
</dbReference>
<dbReference type="Gene3D" id="3.20.20.70">
    <property type="entry name" value="Aldolase class I"/>
    <property type="match status" value="1"/>
</dbReference>
<keyword evidence="2" id="KW-0949">S-adenosyl-L-methionine</keyword>
<evidence type="ECO:0000256" key="1">
    <source>
        <dbReference type="ARBA" id="ARBA00001966"/>
    </source>
</evidence>
<dbReference type="InterPro" id="IPR013785">
    <property type="entry name" value="Aldolase_TIM"/>
</dbReference>
<dbReference type="CDD" id="cd01335">
    <property type="entry name" value="Radical_SAM"/>
    <property type="match status" value="1"/>
</dbReference>